<feature type="binding site" evidence="6">
    <location>
        <position position="254"/>
    </location>
    <ligand>
        <name>[4Fe-4S] cluster</name>
        <dbReference type="ChEBI" id="CHEBI:49883"/>
    </ligand>
</feature>
<evidence type="ECO:0000256" key="5">
    <source>
        <dbReference type="ARBA" id="ARBA00023125"/>
    </source>
</evidence>
<keyword evidence="11" id="KW-1185">Reference proteome</keyword>
<dbReference type="GO" id="GO:0005524">
    <property type="term" value="F:ATP binding"/>
    <property type="evidence" value="ECO:0007669"/>
    <property type="project" value="UniProtKB-UniRule"/>
</dbReference>
<dbReference type="Pfam" id="PF13307">
    <property type="entry name" value="Helicase_C_2"/>
    <property type="match status" value="1"/>
</dbReference>
<evidence type="ECO:0000313" key="10">
    <source>
        <dbReference type="EMBL" id="MBS7458091.1"/>
    </source>
</evidence>
<dbReference type="GO" id="GO:0006281">
    <property type="term" value="P:DNA repair"/>
    <property type="evidence" value="ECO:0007669"/>
    <property type="project" value="TreeGrafter"/>
</dbReference>
<dbReference type="GO" id="GO:0009432">
    <property type="term" value="P:SOS response"/>
    <property type="evidence" value="ECO:0007669"/>
    <property type="project" value="TreeGrafter"/>
</dbReference>
<comment type="catalytic activity">
    <reaction evidence="6">
        <text>ATP + H2O = ADP + phosphate + H(+)</text>
        <dbReference type="Rhea" id="RHEA:13065"/>
        <dbReference type="ChEBI" id="CHEBI:15377"/>
        <dbReference type="ChEBI" id="CHEBI:15378"/>
        <dbReference type="ChEBI" id="CHEBI:30616"/>
        <dbReference type="ChEBI" id="CHEBI:43474"/>
        <dbReference type="ChEBI" id="CHEBI:456216"/>
        <dbReference type="EC" id="5.6.2.3"/>
    </reaction>
</comment>
<protein>
    <recommendedName>
        <fullName evidence="6">ATP-dependent DNA helicase DinG</fullName>
        <ecNumber evidence="6">5.6.2.3</ecNumber>
    </recommendedName>
    <alternativeName>
        <fullName evidence="6">DNA 5'-3' helicase DinG</fullName>
    </alternativeName>
</protein>
<dbReference type="InterPro" id="IPR011545">
    <property type="entry name" value="DEAD/DEAH_box_helicase_dom"/>
</dbReference>
<evidence type="ECO:0000256" key="7">
    <source>
        <dbReference type="SAM" id="MobiDB-lite"/>
    </source>
</evidence>
<dbReference type="SUPFAM" id="SSF52540">
    <property type="entry name" value="P-loop containing nucleoside triphosphate hydrolases"/>
    <property type="match status" value="1"/>
</dbReference>
<dbReference type="GO" id="GO:0033677">
    <property type="term" value="F:DNA/RNA helicase activity"/>
    <property type="evidence" value="ECO:0007669"/>
    <property type="project" value="TreeGrafter"/>
</dbReference>
<dbReference type="GO" id="GO:0043139">
    <property type="term" value="F:5'-3' DNA helicase activity"/>
    <property type="evidence" value="ECO:0007669"/>
    <property type="project" value="UniProtKB-UniRule"/>
</dbReference>
<name>A0A8J8AYG0_9GAMM</name>
<feature type="region of interest" description="Disordered" evidence="7">
    <location>
        <begin position="1"/>
        <end position="47"/>
    </location>
</feature>
<accession>A0A8J8AYG0</accession>
<dbReference type="EC" id="5.6.2.3" evidence="6"/>
<dbReference type="InterPro" id="IPR027417">
    <property type="entry name" value="P-loop_NTPase"/>
</dbReference>
<dbReference type="PANTHER" id="PTHR11472:SF59">
    <property type="entry name" value="ATP-DEPENDENT DNA HELICASE DING"/>
    <property type="match status" value="1"/>
</dbReference>
<dbReference type="InterPro" id="IPR045028">
    <property type="entry name" value="DinG/Rad3-like"/>
</dbReference>
<keyword evidence="1 6" id="KW-0004">4Fe-4S</keyword>
<dbReference type="PANTHER" id="PTHR11472">
    <property type="entry name" value="DNA REPAIR DEAD HELICASE RAD3/XP-D SUBFAMILY MEMBER"/>
    <property type="match status" value="1"/>
</dbReference>
<dbReference type="PROSITE" id="PS51193">
    <property type="entry name" value="HELICASE_ATP_BIND_2"/>
    <property type="match status" value="1"/>
</dbReference>
<evidence type="ECO:0000256" key="1">
    <source>
        <dbReference type="ARBA" id="ARBA00022485"/>
    </source>
</evidence>
<feature type="binding site" evidence="6">
    <location>
        <position position="243"/>
    </location>
    <ligand>
        <name>[4Fe-4S] cluster</name>
        <dbReference type="ChEBI" id="CHEBI:49883"/>
    </ligand>
</feature>
<gene>
    <name evidence="6 9" type="primary">dinG</name>
    <name evidence="9" type="ORF">KB893_00985</name>
    <name evidence="10" type="ORF">KB893_013205</name>
</gene>
<evidence type="ECO:0000256" key="3">
    <source>
        <dbReference type="ARBA" id="ARBA00022801"/>
    </source>
</evidence>
<dbReference type="GO" id="GO:0046872">
    <property type="term" value="F:metal ion binding"/>
    <property type="evidence" value="ECO:0007669"/>
    <property type="project" value="UniProtKB-KW"/>
</dbReference>
<dbReference type="Gene3D" id="3.40.50.300">
    <property type="entry name" value="P-loop containing nucleotide triphosphate hydrolases"/>
    <property type="match status" value="2"/>
</dbReference>
<evidence type="ECO:0000256" key="4">
    <source>
        <dbReference type="ARBA" id="ARBA00022840"/>
    </source>
</evidence>
<proteinExistence type="inferred from homology"/>
<dbReference type="GO" id="GO:0016818">
    <property type="term" value="F:hydrolase activity, acting on acid anhydrides, in phosphorus-containing anhydrides"/>
    <property type="evidence" value="ECO:0007669"/>
    <property type="project" value="InterPro"/>
</dbReference>
<dbReference type="GO" id="GO:0003677">
    <property type="term" value="F:DNA binding"/>
    <property type="evidence" value="ECO:0007669"/>
    <property type="project" value="UniProtKB-UniRule"/>
</dbReference>
<keyword evidence="6" id="KW-0411">Iron-sulfur</keyword>
<dbReference type="GO" id="GO:0051539">
    <property type="term" value="F:4 iron, 4 sulfur cluster binding"/>
    <property type="evidence" value="ECO:0007669"/>
    <property type="project" value="UniProtKB-UniRule"/>
</dbReference>
<reference evidence="10 11" key="1">
    <citation type="journal article" date="2021" name="Microbiol. Resour. Announc.">
        <title>Draft Genome Sequence of Coralloluteibacterium stylophorae LMG 29479T.</title>
        <authorList>
            <person name="Karlyshev A.V."/>
            <person name="Kudryashova E.B."/>
            <person name="Ariskina E.V."/>
            <person name="Conroy A.P."/>
            <person name="Abidueva E.Y."/>
        </authorList>
    </citation>
    <scope>NUCLEOTIDE SEQUENCE [LARGE SCALE GENOMIC DNA]</scope>
    <source>
        <strain evidence="10 11">LMG 29479</strain>
    </source>
</reference>
<dbReference type="InterPro" id="IPR006555">
    <property type="entry name" value="ATP-dep_Helicase_C"/>
</dbReference>
<reference evidence="9" key="2">
    <citation type="submission" date="2021-04" db="EMBL/GenBank/DDBJ databases">
        <authorList>
            <person name="Karlyshev A.V."/>
        </authorList>
    </citation>
    <scope>NUCLEOTIDE SEQUENCE</scope>
    <source>
        <strain evidence="9">LMG 29479</strain>
    </source>
</reference>
<keyword evidence="3 6" id="KW-0378">Hydrolase</keyword>
<comment type="function">
    <text evidence="6">DNA-dependent ATPase and 5'-3' DNA helicase. Unwinds D-loops, R-loops, forked DNA and G-quadruplex DNA.</text>
</comment>
<evidence type="ECO:0000259" key="8">
    <source>
        <dbReference type="PROSITE" id="PS51193"/>
    </source>
</evidence>
<keyword evidence="6" id="KW-0408">Iron</keyword>
<dbReference type="AlphaFoldDB" id="A0A8J8AYG0"/>
<sequence length="744" mass="80037">MDAAAGRGTLGGRSARARLRAGGAPSSRSAVSDTATPAPAAPPRVLSDAHKETIRTLYARLREALPGYRVRAAQGQMIAAVARALGQDHGVAVIEAPTGTGKSMAYLLAGLPLAKAAKKKLIVATATVALQEQLVQRDIPQFLALTGNTDAKVVLAKGRQRYACVRNLQELAAGADAPQGGLDLGAHGEVAAWSRPPKPGEPERVRALFDALSRGSWDGDIDRPPEPLEDETRPLITTSAGGCAGRRCAWVSACPFFLARNALREADVVVANHDLVLADLMIAGDDEESGGVLLPAPQDSFYVFDEAHHLAAKAIDRGAAEVHLADARRRLARLRAQLSPAYALIDKERIGRLALDEIDRTLAELDVALDDLDITIDTSWNPSMDEDPPTWRAPLGALPEDWTRAALALRESTARVLRWVSAANKALADSRNESSGRESISRELGMARERVERQHAAWWLWSLEDNPDFPPTARWVTRGRDGGLVCHASAVSAAPVLRRALWPQAAGVVLTSATLSAGGDFRALAAQVGLPDHAETVSLRSPFDLERQARLEIPKLKALPDDRDAHAREIADWLAGGLDWRAGNLVLFTSRRKMGAVLDLLPASRRGHVRAQGEASKQALLDAHAAAIAAGEGSTLFGLASFGEGVDLPGKLCETVVVTQLPFSVPTDPVDATYAEWLEENGRNAFVEVSVPNAIRTLVQYCGRLIRNEDDTGRIVILDRRIVVKRYGAQMLRALPPFSRDIAR</sequence>
<dbReference type="SMART" id="SM00491">
    <property type="entry name" value="HELICc2"/>
    <property type="match status" value="1"/>
</dbReference>
<evidence type="ECO:0000256" key="6">
    <source>
        <dbReference type="HAMAP-Rule" id="MF_02205"/>
    </source>
</evidence>
<evidence type="ECO:0000313" key="11">
    <source>
        <dbReference type="Proteomes" id="UP000675747"/>
    </source>
</evidence>
<dbReference type="EMBL" id="JAGQFT020000009">
    <property type="protein sequence ID" value="MBS7458091.1"/>
    <property type="molecule type" value="Genomic_DNA"/>
</dbReference>
<comment type="similarity">
    <text evidence="6">Belongs to the helicase family. DinG subfamily. Type 1 sub-subfamily.</text>
</comment>
<comment type="caution">
    <text evidence="9">The sequence shown here is derived from an EMBL/GenBank/DDBJ whole genome shotgun (WGS) entry which is preliminary data.</text>
</comment>
<comment type="cofactor">
    <cofactor evidence="6">
        <name>[4Fe-4S] cluster</name>
        <dbReference type="ChEBI" id="CHEBI:49883"/>
    </cofactor>
    <text evidence="6">Binds 1 [4Fe-4S] cluster.</text>
</comment>
<dbReference type="Proteomes" id="UP000675747">
    <property type="component" value="Unassembled WGS sequence"/>
</dbReference>
<keyword evidence="6" id="KW-0479">Metal-binding</keyword>
<keyword evidence="6 9" id="KW-0347">Helicase</keyword>
<dbReference type="InterPro" id="IPR014013">
    <property type="entry name" value="Helic_SF1/SF2_ATP-bd_DinG/Rad3"/>
</dbReference>
<dbReference type="NCBIfam" id="NF008729">
    <property type="entry name" value="PRK11747.1"/>
    <property type="match status" value="1"/>
</dbReference>
<dbReference type="InterPro" id="IPR039000">
    <property type="entry name" value="DinG_proteobact"/>
</dbReference>
<dbReference type="Pfam" id="PF00270">
    <property type="entry name" value="DEAD"/>
    <property type="match status" value="1"/>
</dbReference>
<keyword evidence="2 6" id="KW-0547">Nucleotide-binding</keyword>
<evidence type="ECO:0000313" key="9">
    <source>
        <dbReference type="EMBL" id="MBR0561098.1"/>
    </source>
</evidence>
<dbReference type="HAMAP" id="MF_02205">
    <property type="entry name" value="DinG_proteobact"/>
    <property type="match status" value="1"/>
</dbReference>
<dbReference type="EMBL" id="JAGQFT010000003">
    <property type="protein sequence ID" value="MBR0561098.1"/>
    <property type="molecule type" value="Genomic_DNA"/>
</dbReference>
<keyword evidence="4 6" id="KW-0067">ATP-binding</keyword>
<feature type="binding site" evidence="6">
    <location>
        <position position="248"/>
    </location>
    <ligand>
        <name>[4Fe-4S] cluster</name>
        <dbReference type="ChEBI" id="CHEBI:49883"/>
    </ligand>
</feature>
<feature type="domain" description="Helicase ATP-binding" evidence="8">
    <location>
        <begin position="60"/>
        <end position="365"/>
    </location>
</feature>
<feature type="binding site" evidence="6">
    <location>
        <position position="164"/>
    </location>
    <ligand>
        <name>[4Fe-4S] cluster</name>
        <dbReference type="ChEBI" id="CHEBI:49883"/>
    </ligand>
</feature>
<feature type="compositionally biased region" description="Low complexity" evidence="7">
    <location>
        <begin position="20"/>
        <end position="38"/>
    </location>
</feature>
<evidence type="ECO:0000256" key="2">
    <source>
        <dbReference type="ARBA" id="ARBA00022741"/>
    </source>
</evidence>
<keyword evidence="6" id="KW-0413">Isomerase</keyword>
<keyword evidence="5 6" id="KW-0238">DNA-binding</keyword>
<organism evidence="9">
    <name type="scientific">Coralloluteibacterium stylophorae</name>
    <dbReference type="NCBI Taxonomy" id="1776034"/>
    <lineage>
        <taxon>Bacteria</taxon>
        <taxon>Pseudomonadati</taxon>
        <taxon>Pseudomonadota</taxon>
        <taxon>Gammaproteobacteria</taxon>
        <taxon>Lysobacterales</taxon>
        <taxon>Lysobacteraceae</taxon>
        <taxon>Coralloluteibacterium</taxon>
    </lineage>
</organism>